<proteinExistence type="predicted"/>
<keyword evidence="1" id="KW-0812">Transmembrane</keyword>
<dbReference type="Proteomes" id="UP001601521">
    <property type="component" value="Unassembled WGS sequence"/>
</dbReference>
<keyword evidence="3" id="KW-1185">Reference proteome</keyword>
<keyword evidence="1" id="KW-0472">Membrane</keyword>
<evidence type="ECO:0000256" key="1">
    <source>
        <dbReference type="SAM" id="Phobius"/>
    </source>
</evidence>
<reference evidence="2 3" key="1">
    <citation type="submission" date="2024-10" db="EMBL/GenBank/DDBJ databases">
        <title>The Natural Products Discovery Center: Release of the First 8490 Sequenced Strains for Exploring Actinobacteria Biosynthetic Diversity.</title>
        <authorList>
            <person name="Kalkreuter E."/>
            <person name="Kautsar S.A."/>
            <person name="Yang D."/>
            <person name="Bader C.D."/>
            <person name="Teijaro C.N."/>
            <person name="Fluegel L."/>
            <person name="Davis C.M."/>
            <person name="Simpson J.R."/>
            <person name="Lauterbach L."/>
            <person name="Steele A.D."/>
            <person name="Gui C."/>
            <person name="Meng S."/>
            <person name="Li G."/>
            <person name="Viehrig K."/>
            <person name="Ye F."/>
            <person name="Su P."/>
            <person name="Kiefer A.F."/>
            <person name="Nichols A."/>
            <person name="Cepeda A.J."/>
            <person name="Yan W."/>
            <person name="Fan B."/>
            <person name="Jiang Y."/>
            <person name="Adhikari A."/>
            <person name="Zheng C.-J."/>
            <person name="Schuster L."/>
            <person name="Cowan T.M."/>
            <person name="Smanski M.J."/>
            <person name="Chevrette M.G."/>
            <person name="De Carvalho L.P.S."/>
            <person name="Shen B."/>
        </authorList>
    </citation>
    <scope>NUCLEOTIDE SEQUENCE [LARGE SCALE GENOMIC DNA]</scope>
    <source>
        <strain evidence="2 3">NPDC004550</strain>
    </source>
</reference>
<evidence type="ECO:0000313" key="3">
    <source>
        <dbReference type="Proteomes" id="UP001601521"/>
    </source>
</evidence>
<sequence length="213" mass="23201">MPEAQFLWPLVAVVVISLVGAGGLVVLRATHADSDAAYLSTEPDLRGYRVPDNLCTAAVFDSIARTGFVPVNDPYVHQRWSVARHEALDQATCTNSYDKAASGGFVDARVTTVVLLHKKSNPLPDFRMQFDTARTTAGITTEQIAGLGDSAYLTDGSGPFRTMTLSVREGWMCFRISWALSGSIDSQQQDIPSDRKRQTLLDVARATLPGLRK</sequence>
<evidence type="ECO:0000313" key="2">
    <source>
        <dbReference type="EMBL" id="MFF0456876.1"/>
    </source>
</evidence>
<feature type="transmembrane region" description="Helical" evidence="1">
    <location>
        <begin position="6"/>
        <end position="27"/>
    </location>
</feature>
<keyword evidence="1" id="KW-1133">Transmembrane helix</keyword>
<name>A0ABW6NR28_9NOCA</name>
<evidence type="ECO:0008006" key="4">
    <source>
        <dbReference type="Google" id="ProtNLM"/>
    </source>
</evidence>
<dbReference type="RefSeq" id="WP_387253832.1">
    <property type="nucleotide sequence ID" value="NZ_JBIALX010000012.1"/>
</dbReference>
<comment type="caution">
    <text evidence="2">The sequence shown here is derived from an EMBL/GenBank/DDBJ whole genome shotgun (WGS) entry which is preliminary data.</text>
</comment>
<organism evidence="2 3">
    <name type="scientific">Nocardia africana</name>
    <dbReference type="NCBI Taxonomy" id="134964"/>
    <lineage>
        <taxon>Bacteria</taxon>
        <taxon>Bacillati</taxon>
        <taxon>Actinomycetota</taxon>
        <taxon>Actinomycetes</taxon>
        <taxon>Mycobacteriales</taxon>
        <taxon>Nocardiaceae</taxon>
        <taxon>Nocardia</taxon>
    </lineage>
</organism>
<dbReference type="EMBL" id="JBIALX010000012">
    <property type="protein sequence ID" value="MFF0456876.1"/>
    <property type="molecule type" value="Genomic_DNA"/>
</dbReference>
<protein>
    <recommendedName>
        <fullName evidence="4">PknH-like extracellular domain-containing protein</fullName>
    </recommendedName>
</protein>
<gene>
    <name evidence="2" type="ORF">ACFYTH_26240</name>
</gene>
<accession>A0ABW6NR28</accession>